<accession>A0A8J5W3P8</accession>
<dbReference type="AlphaFoldDB" id="A0A8J5W3P8"/>
<name>A0A8J5W3P8_ZIZPA</name>
<protein>
    <submittedName>
        <fullName evidence="2">Uncharacterized protein</fullName>
    </submittedName>
</protein>
<reference evidence="2" key="1">
    <citation type="journal article" date="2021" name="bioRxiv">
        <title>Whole Genome Assembly and Annotation of Northern Wild Rice, Zizania palustris L., Supports a Whole Genome Duplication in the Zizania Genus.</title>
        <authorList>
            <person name="Haas M."/>
            <person name="Kono T."/>
            <person name="Macchietto M."/>
            <person name="Millas R."/>
            <person name="McGilp L."/>
            <person name="Shao M."/>
            <person name="Duquette J."/>
            <person name="Hirsch C.N."/>
            <person name="Kimball J."/>
        </authorList>
    </citation>
    <scope>NUCLEOTIDE SEQUENCE</scope>
    <source>
        <tissue evidence="2">Fresh leaf tissue</tissue>
    </source>
</reference>
<sequence length="138" mass="14630">MTLISSAACVEPRRQRPAACAMSSPPVSTRIYENIGYFIVSYNDGLNQMRAAVCLSVVTSPYINCKSIPSTDRPHSDPTVAANPLPIGGGGADPCPGLRAPRRDPPHRHVVLCNSAKRLAGEASIREKGRATGNAIGY</sequence>
<dbReference type="EMBL" id="JAAALK010000283">
    <property type="protein sequence ID" value="KAG8076503.1"/>
    <property type="molecule type" value="Genomic_DNA"/>
</dbReference>
<keyword evidence="3" id="KW-1185">Reference proteome</keyword>
<reference evidence="2" key="2">
    <citation type="submission" date="2021-02" db="EMBL/GenBank/DDBJ databases">
        <authorList>
            <person name="Kimball J.A."/>
            <person name="Haas M.W."/>
            <person name="Macchietto M."/>
            <person name="Kono T."/>
            <person name="Duquette J."/>
            <person name="Shao M."/>
        </authorList>
    </citation>
    <scope>NUCLEOTIDE SEQUENCE</scope>
    <source>
        <tissue evidence="2">Fresh leaf tissue</tissue>
    </source>
</reference>
<dbReference type="Proteomes" id="UP000729402">
    <property type="component" value="Unassembled WGS sequence"/>
</dbReference>
<evidence type="ECO:0000313" key="2">
    <source>
        <dbReference type="EMBL" id="KAG8076503.1"/>
    </source>
</evidence>
<feature type="region of interest" description="Disordered" evidence="1">
    <location>
        <begin position="69"/>
        <end position="104"/>
    </location>
</feature>
<evidence type="ECO:0000313" key="3">
    <source>
        <dbReference type="Proteomes" id="UP000729402"/>
    </source>
</evidence>
<gene>
    <name evidence="2" type="ORF">GUJ93_ZPchr0006g42494</name>
</gene>
<comment type="caution">
    <text evidence="2">The sequence shown here is derived from an EMBL/GenBank/DDBJ whole genome shotgun (WGS) entry which is preliminary data.</text>
</comment>
<evidence type="ECO:0000256" key="1">
    <source>
        <dbReference type="SAM" id="MobiDB-lite"/>
    </source>
</evidence>
<organism evidence="2 3">
    <name type="scientific">Zizania palustris</name>
    <name type="common">Northern wild rice</name>
    <dbReference type="NCBI Taxonomy" id="103762"/>
    <lineage>
        <taxon>Eukaryota</taxon>
        <taxon>Viridiplantae</taxon>
        <taxon>Streptophyta</taxon>
        <taxon>Embryophyta</taxon>
        <taxon>Tracheophyta</taxon>
        <taxon>Spermatophyta</taxon>
        <taxon>Magnoliopsida</taxon>
        <taxon>Liliopsida</taxon>
        <taxon>Poales</taxon>
        <taxon>Poaceae</taxon>
        <taxon>BOP clade</taxon>
        <taxon>Oryzoideae</taxon>
        <taxon>Oryzeae</taxon>
        <taxon>Zizaniinae</taxon>
        <taxon>Zizania</taxon>
    </lineage>
</organism>
<proteinExistence type="predicted"/>